<keyword evidence="1" id="KW-0732">Signal</keyword>
<feature type="chain" id="PRO_5002046102" evidence="1">
    <location>
        <begin position="24"/>
        <end position="48"/>
    </location>
</feature>
<evidence type="ECO:0000313" key="2">
    <source>
        <dbReference type="EMBL" id="JAD74425.1"/>
    </source>
</evidence>
<dbReference type="AlphaFoldDB" id="A0A0A9CM00"/>
<proteinExistence type="predicted"/>
<organism evidence="2">
    <name type="scientific">Arundo donax</name>
    <name type="common">Giant reed</name>
    <name type="synonym">Donax arundinaceus</name>
    <dbReference type="NCBI Taxonomy" id="35708"/>
    <lineage>
        <taxon>Eukaryota</taxon>
        <taxon>Viridiplantae</taxon>
        <taxon>Streptophyta</taxon>
        <taxon>Embryophyta</taxon>
        <taxon>Tracheophyta</taxon>
        <taxon>Spermatophyta</taxon>
        <taxon>Magnoliopsida</taxon>
        <taxon>Liliopsida</taxon>
        <taxon>Poales</taxon>
        <taxon>Poaceae</taxon>
        <taxon>PACMAD clade</taxon>
        <taxon>Arundinoideae</taxon>
        <taxon>Arundineae</taxon>
        <taxon>Arundo</taxon>
    </lineage>
</organism>
<evidence type="ECO:0000256" key="1">
    <source>
        <dbReference type="SAM" id="SignalP"/>
    </source>
</evidence>
<feature type="signal peptide" evidence="1">
    <location>
        <begin position="1"/>
        <end position="23"/>
    </location>
</feature>
<accession>A0A0A9CM00</accession>
<dbReference type="EMBL" id="GBRH01223470">
    <property type="protein sequence ID" value="JAD74425.1"/>
    <property type="molecule type" value="Transcribed_RNA"/>
</dbReference>
<name>A0A0A9CM00_ARUDO</name>
<sequence>MYLVILNGTLSLALFLLQSSAIACKKSPTSFQDQSARWSCTCAYAFSY</sequence>
<reference evidence="2" key="2">
    <citation type="journal article" date="2015" name="Data Brief">
        <title>Shoot transcriptome of the giant reed, Arundo donax.</title>
        <authorList>
            <person name="Barrero R.A."/>
            <person name="Guerrero F.D."/>
            <person name="Moolhuijzen P."/>
            <person name="Goolsby J.A."/>
            <person name="Tidwell J."/>
            <person name="Bellgard S.E."/>
            <person name="Bellgard M.I."/>
        </authorList>
    </citation>
    <scope>NUCLEOTIDE SEQUENCE</scope>
    <source>
        <tissue evidence="2">Shoot tissue taken approximately 20 cm above the soil surface</tissue>
    </source>
</reference>
<reference evidence="2" key="1">
    <citation type="submission" date="2014-09" db="EMBL/GenBank/DDBJ databases">
        <authorList>
            <person name="Magalhaes I.L.F."/>
            <person name="Oliveira U."/>
            <person name="Santos F.R."/>
            <person name="Vidigal T.H.D.A."/>
            <person name="Brescovit A.D."/>
            <person name="Santos A.J."/>
        </authorList>
    </citation>
    <scope>NUCLEOTIDE SEQUENCE</scope>
    <source>
        <tissue evidence="2">Shoot tissue taken approximately 20 cm above the soil surface</tissue>
    </source>
</reference>
<protein>
    <submittedName>
        <fullName evidence="2">Uncharacterized protein</fullName>
    </submittedName>
</protein>